<keyword evidence="7 9" id="KW-0472">Membrane</keyword>
<evidence type="ECO:0000256" key="7">
    <source>
        <dbReference type="ARBA" id="ARBA00023136"/>
    </source>
</evidence>
<evidence type="ECO:0000256" key="8">
    <source>
        <dbReference type="SAM" id="MobiDB-lite"/>
    </source>
</evidence>
<feature type="transmembrane region" description="Helical" evidence="9">
    <location>
        <begin position="448"/>
        <end position="468"/>
    </location>
</feature>
<evidence type="ECO:0000256" key="5">
    <source>
        <dbReference type="ARBA" id="ARBA00022692"/>
    </source>
</evidence>
<comment type="caution">
    <text evidence="10">The sequence shown here is derived from an EMBL/GenBank/DDBJ whole genome shotgun (WGS) entry which is preliminary data.</text>
</comment>
<dbReference type="PANTHER" id="PTHR33908">
    <property type="entry name" value="MANNOSYLTRANSFERASE YKCB-RELATED"/>
    <property type="match status" value="1"/>
</dbReference>
<feature type="transmembrane region" description="Helical" evidence="9">
    <location>
        <begin position="474"/>
        <end position="492"/>
    </location>
</feature>
<feature type="transmembrane region" description="Helical" evidence="9">
    <location>
        <begin position="233"/>
        <end position="253"/>
    </location>
</feature>
<dbReference type="EMBL" id="JABVEC010000007">
    <property type="protein sequence ID" value="MBC6466221.1"/>
    <property type="molecule type" value="Genomic_DNA"/>
</dbReference>
<keyword evidence="4" id="KW-0808">Transferase</keyword>
<keyword evidence="11" id="KW-1185">Reference proteome</keyword>
<feature type="transmembrane region" description="Helical" evidence="9">
    <location>
        <begin position="203"/>
        <end position="227"/>
    </location>
</feature>
<name>A0ABR7LN22_9ACTN</name>
<evidence type="ECO:0000256" key="2">
    <source>
        <dbReference type="ARBA" id="ARBA00022475"/>
    </source>
</evidence>
<evidence type="ECO:0000256" key="4">
    <source>
        <dbReference type="ARBA" id="ARBA00022679"/>
    </source>
</evidence>
<feature type="compositionally biased region" description="Pro residues" evidence="8">
    <location>
        <begin position="12"/>
        <end position="24"/>
    </location>
</feature>
<keyword evidence="2" id="KW-1003">Cell membrane</keyword>
<feature type="transmembrane region" description="Helical" evidence="9">
    <location>
        <begin position="170"/>
        <end position="191"/>
    </location>
</feature>
<dbReference type="PANTHER" id="PTHR33908:SF11">
    <property type="entry name" value="MEMBRANE PROTEIN"/>
    <property type="match status" value="1"/>
</dbReference>
<evidence type="ECO:0000256" key="6">
    <source>
        <dbReference type="ARBA" id="ARBA00022989"/>
    </source>
</evidence>
<sequence>MRRHDLGSVTVEPPPAAGPAPDPAAGPAGTRRESSVPAVRPAARRRLGGIGRHRLITLLLALAAVLRVVTMLGHRPAFLYYGDSYSYLRLGTSPEPLWGFQPSGYGMFLWLLSPLHSLVLVTAVQHILGLCTGLLVYALLRRHGLPAWGATLAAVPVLFDGRALVIEHAILSDTLFIFLTVAVVTVLSWSARLSAVAAASAGLLLALAALTRTIALPLLVLALVAVAVRRVGLRPLLAMTVAGGLPIILYAAWYAGVHGRFTLAGGDGVALWARTMTFADCQVIRPPASEAWLCPNGSHQDAASEYVWADDSAINRPPDRRRESDPRPERWDNERARSFAFRAITAQPLDYVGAVARDVSLAFHWTPAPHPRRVAGAYRFSEGRSHPPADKPTAIASLRAYDPSVHGWHSVSPYAGFLVSYQEIAQLRGPVLGGVLLLGVLGIRRRTWGATVPWGAAMALLVLPVAALDFDHRYVLPVTPVACVAAALGVASRGRGRRATNMIAANLAATNLPGGLRGGRSPRR</sequence>
<evidence type="ECO:0000256" key="9">
    <source>
        <dbReference type="SAM" id="Phobius"/>
    </source>
</evidence>
<feature type="transmembrane region" description="Helical" evidence="9">
    <location>
        <begin position="115"/>
        <end position="140"/>
    </location>
</feature>
<evidence type="ECO:0000256" key="3">
    <source>
        <dbReference type="ARBA" id="ARBA00022676"/>
    </source>
</evidence>
<feature type="transmembrane region" description="Helical" evidence="9">
    <location>
        <begin position="55"/>
        <end position="74"/>
    </location>
</feature>
<reference evidence="10 11" key="1">
    <citation type="submission" date="2020-06" db="EMBL/GenBank/DDBJ databases">
        <title>Actinomadura xiongansis sp. nov., isolated from soil of Baiyangdian.</title>
        <authorList>
            <person name="Zhang X."/>
        </authorList>
    </citation>
    <scope>NUCLEOTIDE SEQUENCE [LARGE SCALE GENOMIC DNA]</scope>
    <source>
        <strain evidence="10 11">HBUM206468</strain>
    </source>
</reference>
<evidence type="ECO:0000313" key="10">
    <source>
        <dbReference type="EMBL" id="MBC6466221.1"/>
    </source>
</evidence>
<feature type="region of interest" description="Disordered" evidence="8">
    <location>
        <begin position="1"/>
        <end position="39"/>
    </location>
</feature>
<proteinExistence type="predicted"/>
<dbReference type="Proteomes" id="UP000805614">
    <property type="component" value="Unassembled WGS sequence"/>
</dbReference>
<evidence type="ECO:0000256" key="1">
    <source>
        <dbReference type="ARBA" id="ARBA00004651"/>
    </source>
</evidence>
<comment type="subcellular location">
    <subcellularLocation>
        <location evidence="1">Cell membrane</location>
        <topology evidence="1">Multi-pass membrane protein</topology>
    </subcellularLocation>
</comment>
<evidence type="ECO:0008006" key="12">
    <source>
        <dbReference type="Google" id="ProtNLM"/>
    </source>
</evidence>
<gene>
    <name evidence="10" type="ORF">HKK74_12020</name>
</gene>
<keyword evidence="6 9" id="KW-1133">Transmembrane helix</keyword>
<keyword evidence="3" id="KW-0328">Glycosyltransferase</keyword>
<dbReference type="InterPro" id="IPR050297">
    <property type="entry name" value="LipidA_mod_glycosyltrf_83"/>
</dbReference>
<protein>
    <recommendedName>
        <fullName evidence="12">Phospholipid carrier-dependent glycosyltransferase</fullName>
    </recommendedName>
</protein>
<dbReference type="RefSeq" id="WP_187243229.1">
    <property type="nucleotide sequence ID" value="NZ_BAAAOK010000046.1"/>
</dbReference>
<organism evidence="10 11">
    <name type="scientific">Actinomadura alba</name>
    <dbReference type="NCBI Taxonomy" id="406431"/>
    <lineage>
        <taxon>Bacteria</taxon>
        <taxon>Bacillati</taxon>
        <taxon>Actinomycetota</taxon>
        <taxon>Actinomycetes</taxon>
        <taxon>Streptosporangiales</taxon>
        <taxon>Thermomonosporaceae</taxon>
        <taxon>Actinomadura</taxon>
    </lineage>
</organism>
<evidence type="ECO:0000313" key="11">
    <source>
        <dbReference type="Proteomes" id="UP000805614"/>
    </source>
</evidence>
<keyword evidence="5 9" id="KW-0812">Transmembrane</keyword>
<accession>A0ABR7LN22</accession>